<feature type="domain" description="Aminoacyl-tRNA synthetase class Ia" evidence="9">
    <location>
        <begin position="1"/>
        <end position="109"/>
    </location>
</feature>
<comment type="catalytic activity">
    <reaction evidence="8">
        <text>tRNA(Ile) + L-isoleucine + ATP = L-isoleucyl-tRNA(Ile) + AMP + diphosphate</text>
        <dbReference type="Rhea" id="RHEA:11060"/>
        <dbReference type="Rhea" id="RHEA-COMP:9666"/>
        <dbReference type="Rhea" id="RHEA-COMP:9695"/>
        <dbReference type="ChEBI" id="CHEBI:30616"/>
        <dbReference type="ChEBI" id="CHEBI:33019"/>
        <dbReference type="ChEBI" id="CHEBI:58045"/>
        <dbReference type="ChEBI" id="CHEBI:78442"/>
        <dbReference type="ChEBI" id="CHEBI:78528"/>
        <dbReference type="ChEBI" id="CHEBI:456215"/>
        <dbReference type="EC" id="6.1.1.5"/>
    </reaction>
</comment>
<protein>
    <submittedName>
        <fullName evidence="10">Class I tRNA ligase family protein</fullName>
    </submittedName>
</protein>
<evidence type="ECO:0000256" key="1">
    <source>
        <dbReference type="ARBA" id="ARBA00006887"/>
    </source>
</evidence>
<reference evidence="10 11" key="1">
    <citation type="submission" date="2019-07" db="EMBL/GenBank/DDBJ databases">
        <authorList>
            <person name="Mohale T."/>
        </authorList>
    </citation>
    <scope>NUCLEOTIDE SEQUENCE [LARGE SCALE GENOMIC DNA]</scope>
    <source>
        <strain evidence="10 11">NTPn 126</strain>
    </source>
</reference>
<evidence type="ECO:0000256" key="6">
    <source>
        <dbReference type="ARBA" id="ARBA00022917"/>
    </source>
</evidence>
<comment type="caution">
    <text evidence="10">The sequence shown here is derived from an EMBL/GenBank/DDBJ whole genome shotgun (WGS) entry which is preliminary data.</text>
</comment>
<dbReference type="InterPro" id="IPR002300">
    <property type="entry name" value="aa-tRNA-synth_Ia"/>
</dbReference>
<evidence type="ECO:0000256" key="4">
    <source>
        <dbReference type="ARBA" id="ARBA00022741"/>
    </source>
</evidence>
<keyword evidence="4" id="KW-0547">Nucleotide-binding</keyword>
<gene>
    <name evidence="10" type="ORF">AZJ70_11560</name>
</gene>
<dbReference type="GO" id="GO:0005829">
    <property type="term" value="C:cytosol"/>
    <property type="evidence" value="ECO:0007669"/>
    <property type="project" value="TreeGrafter"/>
</dbReference>
<dbReference type="Proteomes" id="UP000320896">
    <property type="component" value="Unassembled WGS sequence"/>
</dbReference>
<dbReference type="GO" id="GO:0004822">
    <property type="term" value="F:isoleucine-tRNA ligase activity"/>
    <property type="evidence" value="ECO:0007669"/>
    <property type="project" value="UniProtKB-EC"/>
</dbReference>
<dbReference type="Pfam" id="PF00133">
    <property type="entry name" value="tRNA-synt_1"/>
    <property type="match status" value="1"/>
</dbReference>
<dbReference type="InterPro" id="IPR009008">
    <property type="entry name" value="Val/Leu/Ile-tRNA-synth_edit"/>
</dbReference>
<dbReference type="PANTHER" id="PTHR42765">
    <property type="entry name" value="SOLEUCYL-TRNA SYNTHETASE"/>
    <property type="match status" value="1"/>
</dbReference>
<evidence type="ECO:0000313" key="10">
    <source>
        <dbReference type="EMBL" id="TVW81277.1"/>
    </source>
</evidence>
<evidence type="ECO:0000313" key="11">
    <source>
        <dbReference type="Proteomes" id="UP000320896"/>
    </source>
</evidence>
<dbReference type="GO" id="GO:0005524">
    <property type="term" value="F:ATP binding"/>
    <property type="evidence" value="ECO:0007669"/>
    <property type="project" value="UniProtKB-KW"/>
</dbReference>
<feature type="non-terminal residue" evidence="10">
    <location>
        <position position="1"/>
    </location>
</feature>
<evidence type="ECO:0000256" key="8">
    <source>
        <dbReference type="ARBA" id="ARBA00048359"/>
    </source>
</evidence>
<comment type="similarity">
    <text evidence="1">Belongs to the class-I aminoacyl-tRNA synthetase family. IleS type 1 subfamily.</text>
</comment>
<dbReference type="InterPro" id="IPR014729">
    <property type="entry name" value="Rossmann-like_a/b/a_fold"/>
</dbReference>
<dbReference type="SUPFAM" id="SSF52374">
    <property type="entry name" value="Nucleotidylyl transferase"/>
    <property type="match status" value="1"/>
</dbReference>
<keyword evidence="5" id="KW-0067">ATP-binding</keyword>
<evidence type="ECO:0000256" key="3">
    <source>
        <dbReference type="ARBA" id="ARBA00022598"/>
    </source>
</evidence>
<dbReference type="FunFam" id="3.90.740.10:FF:000006">
    <property type="entry name" value="Isoleucine--tRNA ligase"/>
    <property type="match status" value="1"/>
</dbReference>
<dbReference type="PANTHER" id="PTHR42765:SF1">
    <property type="entry name" value="ISOLEUCINE--TRNA LIGASE, MITOCHONDRIAL"/>
    <property type="match status" value="1"/>
</dbReference>
<keyword evidence="6" id="KW-0648">Protein biosynthesis</keyword>
<accession>A0A558ZV89</accession>
<evidence type="ECO:0000256" key="7">
    <source>
        <dbReference type="ARBA" id="ARBA00023146"/>
    </source>
</evidence>
<dbReference type="GO" id="GO:0002161">
    <property type="term" value="F:aminoacyl-tRNA deacylase activity"/>
    <property type="evidence" value="ECO:0007669"/>
    <property type="project" value="InterPro"/>
</dbReference>
<proteinExistence type="inferred from homology"/>
<organism evidence="10 11">
    <name type="scientific">Streptococcus pneumoniae</name>
    <dbReference type="NCBI Taxonomy" id="1313"/>
    <lineage>
        <taxon>Bacteria</taxon>
        <taxon>Bacillati</taxon>
        <taxon>Bacillota</taxon>
        <taxon>Bacilli</taxon>
        <taxon>Lactobacillales</taxon>
        <taxon>Streptococcaceae</taxon>
        <taxon>Streptococcus</taxon>
    </lineage>
</organism>
<feature type="non-terminal residue" evidence="10">
    <location>
        <position position="241"/>
    </location>
</feature>
<name>A0A558ZV89_STREE</name>
<evidence type="ECO:0000256" key="2">
    <source>
        <dbReference type="ARBA" id="ARBA00022490"/>
    </source>
</evidence>
<dbReference type="SUPFAM" id="SSF50677">
    <property type="entry name" value="ValRS/IleRS/LeuRS editing domain"/>
    <property type="match status" value="1"/>
</dbReference>
<dbReference type="AlphaFoldDB" id="A0A558ZV89"/>
<keyword evidence="2" id="KW-0963">Cytoplasm</keyword>
<dbReference type="GO" id="GO:0006428">
    <property type="term" value="P:isoleucyl-tRNA aminoacylation"/>
    <property type="evidence" value="ECO:0007669"/>
    <property type="project" value="TreeGrafter"/>
</dbReference>
<keyword evidence="3 10" id="KW-0436">Ligase</keyword>
<keyword evidence="7" id="KW-0030">Aminoacyl-tRNA synthetase</keyword>
<dbReference type="EMBL" id="VMWH01000266">
    <property type="protein sequence ID" value="TVW81277.1"/>
    <property type="molecule type" value="Genomic_DNA"/>
</dbReference>
<dbReference type="Gene3D" id="3.90.740.10">
    <property type="entry name" value="Valyl/Leucyl/Isoleucyl-tRNA synthetase, editing domain"/>
    <property type="match status" value="1"/>
</dbReference>
<dbReference type="Gene3D" id="3.40.50.620">
    <property type="entry name" value="HUPs"/>
    <property type="match status" value="1"/>
</dbReference>
<evidence type="ECO:0000256" key="5">
    <source>
        <dbReference type="ARBA" id="ARBA00022840"/>
    </source>
</evidence>
<dbReference type="InterPro" id="IPR050081">
    <property type="entry name" value="Ile-tRNA_ligase"/>
</dbReference>
<evidence type="ECO:0000259" key="9">
    <source>
        <dbReference type="Pfam" id="PF00133"/>
    </source>
</evidence>
<sequence length="241" mass="26973">THGLPIEQVLAKQGVKRKEMDLVEYLKLCREYALSQVDKQREDFKRLGVSGDWENPYVTLTPDYEAAQIRVFGEMANKGYIYRGAKPVYWSWSSESALAEAEIEYHDLVSTSLYYANKVKDGKGVLDTDTYIVVWTTTPFTITASRGLTVGADIDYVLVQPAGEDRKFVVAAELLASLSEKFGWGDVQVLATYRGQELNYIVTEHPWDTAVDELVILGDHVTTDSVTGIVHTAPGFGEDDY</sequence>